<dbReference type="EMBL" id="LBFC01000006">
    <property type="protein sequence ID" value="ONN27854.1"/>
    <property type="molecule type" value="Genomic_DNA"/>
</dbReference>
<dbReference type="PANTHER" id="PTHR43685">
    <property type="entry name" value="GLYCOSYLTRANSFERASE"/>
    <property type="match status" value="1"/>
</dbReference>
<feature type="domain" description="Glycosyltransferase 2-like" evidence="1">
    <location>
        <begin position="4"/>
        <end position="156"/>
    </location>
</feature>
<dbReference type="PANTHER" id="PTHR43685:SF2">
    <property type="entry name" value="GLYCOSYLTRANSFERASE 2-LIKE DOMAIN-CONTAINING PROTEIN"/>
    <property type="match status" value="1"/>
</dbReference>
<dbReference type="Proteomes" id="UP000242616">
    <property type="component" value="Unassembled WGS sequence"/>
</dbReference>
<evidence type="ECO:0000313" key="2">
    <source>
        <dbReference type="EMBL" id="ONN27854.1"/>
    </source>
</evidence>
<comment type="caution">
    <text evidence="2">The sequence shown here is derived from an EMBL/GenBank/DDBJ whole genome shotgun (WGS) entry which is preliminary data.</text>
</comment>
<keyword evidence="2" id="KW-0808">Transferase</keyword>
<dbReference type="CDD" id="cd00761">
    <property type="entry name" value="Glyco_tranf_GTA_type"/>
    <property type="match status" value="1"/>
</dbReference>
<dbReference type="Gene3D" id="3.90.550.10">
    <property type="entry name" value="Spore Coat Polysaccharide Biosynthesis Protein SpsA, Chain A"/>
    <property type="match status" value="1"/>
</dbReference>
<gene>
    <name evidence="2" type="ORF">XJ44_02190</name>
</gene>
<name>A0ABX3IJ55_9BACT</name>
<keyword evidence="3" id="KW-1185">Reference proteome</keyword>
<evidence type="ECO:0000313" key="3">
    <source>
        <dbReference type="Proteomes" id="UP000242616"/>
    </source>
</evidence>
<dbReference type="Pfam" id="PF00535">
    <property type="entry name" value="Glycos_transf_2"/>
    <property type="match status" value="1"/>
</dbReference>
<sequence>MKISVVIPVLNEETTLENTLKSIKNQTYKNFEIIVVDNGSTDKSVVIAKKYTQNVLFEKKKGPINAIVKGFKYATGDILITCDADSIYPKDYFEKIVKKFKKKKNLCAIYGPFLFIENNKFSNFFVWLFYITSDFLSKIFTKTYIVGAANFAIKKECYLKSGGYDTTNNLASKDFRLAKKLSHLGKVSFSPFLLVLTSNRRFKKEGLLKSLKKAFALWADVAFNINKITYSTYYTKEYYRRKNEKEK</sequence>
<evidence type="ECO:0000259" key="1">
    <source>
        <dbReference type="Pfam" id="PF00535"/>
    </source>
</evidence>
<reference evidence="2 3" key="1">
    <citation type="submission" date="2015-06" db="EMBL/GenBank/DDBJ databases">
        <title>Genome sequencing of Thermotogales isolates from hydrothermal vents.</title>
        <authorList>
            <person name="Haverkamp T.H."/>
            <person name="Kublanov I.V."/>
            <person name="Nesbo C.L."/>
        </authorList>
    </citation>
    <scope>NUCLEOTIDE SEQUENCE [LARGE SCALE GENOMIC DNA]</scope>
    <source>
        <strain evidence="3">ik275mar</strain>
    </source>
</reference>
<dbReference type="GO" id="GO:0016740">
    <property type="term" value="F:transferase activity"/>
    <property type="evidence" value="ECO:0007669"/>
    <property type="project" value="UniProtKB-KW"/>
</dbReference>
<dbReference type="InterPro" id="IPR029044">
    <property type="entry name" value="Nucleotide-diphossugar_trans"/>
</dbReference>
<accession>A0ABX3IJ55</accession>
<organism evidence="2 3">
    <name type="scientific">Thermosipho affectus</name>
    <dbReference type="NCBI Taxonomy" id="660294"/>
    <lineage>
        <taxon>Bacteria</taxon>
        <taxon>Thermotogati</taxon>
        <taxon>Thermotogota</taxon>
        <taxon>Thermotogae</taxon>
        <taxon>Thermotogales</taxon>
        <taxon>Fervidobacteriaceae</taxon>
        <taxon>Thermosipho</taxon>
    </lineage>
</organism>
<protein>
    <submittedName>
        <fullName evidence="2">Glycosyl transferase</fullName>
    </submittedName>
</protein>
<proteinExistence type="predicted"/>
<dbReference type="InterPro" id="IPR001173">
    <property type="entry name" value="Glyco_trans_2-like"/>
</dbReference>
<dbReference type="SUPFAM" id="SSF53448">
    <property type="entry name" value="Nucleotide-diphospho-sugar transferases"/>
    <property type="match status" value="1"/>
</dbReference>
<dbReference type="InterPro" id="IPR050834">
    <property type="entry name" value="Glycosyltransf_2"/>
</dbReference>